<evidence type="ECO:0000313" key="3">
    <source>
        <dbReference type="EMBL" id="CAF1548426.1"/>
    </source>
</evidence>
<name>A0A815WNZ8_9BILA</name>
<dbReference type="EMBL" id="CAJNOK010030285">
    <property type="protein sequence ID" value="CAF1458147.1"/>
    <property type="molecule type" value="Genomic_DNA"/>
</dbReference>
<dbReference type="Proteomes" id="UP000677228">
    <property type="component" value="Unassembled WGS sequence"/>
</dbReference>
<accession>A0A815WNZ8</accession>
<keyword evidence="6" id="KW-1185">Reference proteome</keyword>
<feature type="compositionally biased region" description="Basic and acidic residues" evidence="1">
    <location>
        <begin position="115"/>
        <end position="127"/>
    </location>
</feature>
<dbReference type="AlphaFoldDB" id="A0A815WNZ8"/>
<dbReference type="Proteomes" id="UP000663829">
    <property type="component" value="Unassembled WGS sequence"/>
</dbReference>
<protein>
    <submittedName>
        <fullName evidence="3">Uncharacterized protein</fullName>
    </submittedName>
</protein>
<comment type="caution">
    <text evidence="3">The sequence shown here is derived from an EMBL/GenBank/DDBJ whole genome shotgun (WGS) entry which is preliminary data.</text>
</comment>
<feature type="non-terminal residue" evidence="3">
    <location>
        <position position="1"/>
    </location>
</feature>
<feature type="region of interest" description="Disordered" evidence="1">
    <location>
        <begin position="50"/>
        <end position="127"/>
    </location>
</feature>
<dbReference type="EMBL" id="CAJOBC010092433">
    <property type="protein sequence ID" value="CAF4409233.1"/>
    <property type="molecule type" value="Genomic_DNA"/>
</dbReference>
<dbReference type="EMBL" id="CAJOBA010052147">
    <property type="protein sequence ID" value="CAF4251974.1"/>
    <property type="molecule type" value="Genomic_DNA"/>
</dbReference>
<proteinExistence type="predicted"/>
<feature type="compositionally biased region" description="Basic residues" evidence="1">
    <location>
        <begin position="50"/>
        <end position="59"/>
    </location>
</feature>
<feature type="compositionally biased region" description="Basic and acidic residues" evidence="1">
    <location>
        <begin position="89"/>
        <end position="108"/>
    </location>
</feature>
<evidence type="ECO:0000313" key="2">
    <source>
        <dbReference type="EMBL" id="CAF1458147.1"/>
    </source>
</evidence>
<organism evidence="3 6">
    <name type="scientific">Didymodactylos carnosus</name>
    <dbReference type="NCBI Taxonomy" id="1234261"/>
    <lineage>
        <taxon>Eukaryota</taxon>
        <taxon>Metazoa</taxon>
        <taxon>Spiralia</taxon>
        <taxon>Gnathifera</taxon>
        <taxon>Rotifera</taxon>
        <taxon>Eurotatoria</taxon>
        <taxon>Bdelloidea</taxon>
        <taxon>Philodinida</taxon>
        <taxon>Philodinidae</taxon>
        <taxon>Didymodactylos</taxon>
    </lineage>
</organism>
<evidence type="ECO:0000313" key="4">
    <source>
        <dbReference type="EMBL" id="CAF4251974.1"/>
    </source>
</evidence>
<reference evidence="3" key="1">
    <citation type="submission" date="2021-02" db="EMBL/GenBank/DDBJ databases">
        <authorList>
            <person name="Nowell W R."/>
        </authorList>
    </citation>
    <scope>NUCLEOTIDE SEQUENCE</scope>
</reference>
<evidence type="ECO:0000313" key="5">
    <source>
        <dbReference type="EMBL" id="CAF4409233.1"/>
    </source>
</evidence>
<dbReference type="Proteomes" id="UP000682733">
    <property type="component" value="Unassembled WGS sequence"/>
</dbReference>
<dbReference type="Proteomes" id="UP000681722">
    <property type="component" value="Unassembled WGS sequence"/>
</dbReference>
<gene>
    <name evidence="3" type="ORF">GPM918_LOCUS39049</name>
    <name evidence="2" type="ORF">OVA965_LOCUS35127</name>
    <name evidence="5" type="ORF">SRO942_LOCUS39903</name>
    <name evidence="4" type="ORF">TMI583_LOCUS36088</name>
</gene>
<sequence length="127" mass="15117">HHGEKAIVSETVSVAFETDLSDEKTHELNEATEQKNRKFREAFKLVEFKKMKRSKKRHHDSSSSSFHYHHSKHKYHKDELQTSSSSERQQSEHDEYSSKRLHLLEVKNHQQWKSKSKDEKKAEDDSD</sequence>
<dbReference type="EMBL" id="CAJNOQ010026770">
    <property type="protein sequence ID" value="CAF1548426.1"/>
    <property type="molecule type" value="Genomic_DNA"/>
</dbReference>
<evidence type="ECO:0000256" key="1">
    <source>
        <dbReference type="SAM" id="MobiDB-lite"/>
    </source>
</evidence>
<evidence type="ECO:0000313" key="6">
    <source>
        <dbReference type="Proteomes" id="UP000663829"/>
    </source>
</evidence>